<dbReference type="EMBL" id="UOFX01000044">
    <property type="protein sequence ID" value="VAX09119.1"/>
    <property type="molecule type" value="Genomic_DNA"/>
</dbReference>
<organism evidence="1">
    <name type="scientific">hydrothermal vent metagenome</name>
    <dbReference type="NCBI Taxonomy" id="652676"/>
    <lineage>
        <taxon>unclassified sequences</taxon>
        <taxon>metagenomes</taxon>
        <taxon>ecological metagenomes</taxon>
    </lineage>
</organism>
<protein>
    <submittedName>
        <fullName evidence="1">Uncharacterized protein</fullName>
    </submittedName>
</protein>
<evidence type="ECO:0000313" key="1">
    <source>
        <dbReference type="EMBL" id="VAX09119.1"/>
    </source>
</evidence>
<reference evidence="1" key="1">
    <citation type="submission" date="2018-06" db="EMBL/GenBank/DDBJ databases">
        <authorList>
            <person name="Zhirakovskaya E."/>
        </authorList>
    </citation>
    <scope>NUCLEOTIDE SEQUENCE</scope>
</reference>
<name>A0A3B1ASY7_9ZZZZ</name>
<gene>
    <name evidence="1" type="ORF">MNBD_GAMMA26-2294</name>
</gene>
<dbReference type="AlphaFoldDB" id="A0A3B1ASY7"/>
<accession>A0A3B1ASY7</accession>
<proteinExistence type="predicted"/>
<sequence length="108" mass="12112">MAMRPTLFFYSLMKDLIALLIHLLTTIAKLMGPGGAKAVIADSLLMKQQLLVINRSQQRAPNLAALDRFLLGFWSLFLSPYQILRAAVIIKPSTLLSFHEALTKENTR</sequence>